<gene>
    <name evidence="1" type="ORF">AVDCRST_MAG94-6248</name>
</gene>
<name>A0A6J4P8K9_9CYAN</name>
<reference evidence="1" key="1">
    <citation type="submission" date="2020-02" db="EMBL/GenBank/DDBJ databases">
        <authorList>
            <person name="Meier V. D."/>
        </authorList>
    </citation>
    <scope>NUCLEOTIDE SEQUENCE</scope>
    <source>
        <strain evidence="1">AVDCRST_MAG94</strain>
    </source>
</reference>
<protein>
    <submittedName>
        <fullName evidence="1">Uncharacterized protein</fullName>
    </submittedName>
</protein>
<evidence type="ECO:0000313" key="1">
    <source>
        <dbReference type="EMBL" id="CAA9407510.1"/>
    </source>
</evidence>
<accession>A0A6J4P8K9</accession>
<dbReference type="EMBL" id="CADCTY010002151">
    <property type="protein sequence ID" value="CAA9407510.1"/>
    <property type="molecule type" value="Genomic_DNA"/>
</dbReference>
<sequence length="37" mass="4351">MLLSWTDAAVAICIRQEIQQRVDEVFVNIKGQGRWLY</sequence>
<proteinExistence type="predicted"/>
<dbReference type="AlphaFoldDB" id="A0A6J4P8K9"/>
<organism evidence="1">
    <name type="scientific">uncultured Leptolyngbya sp</name>
    <dbReference type="NCBI Taxonomy" id="332963"/>
    <lineage>
        <taxon>Bacteria</taxon>
        <taxon>Bacillati</taxon>
        <taxon>Cyanobacteriota</taxon>
        <taxon>Cyanophyceae</taxon>
        <taxon>Leptolyngbyales</taxon>
        <taxon>Leptolyngbyaceae</taxon>
        <taxon>Leptolyngbya group</taxon>
        <taxon>Leptolyngbya</taxon>
        <taxon>environmental samples</taxon>
    </lineage>
</organism>